<feature type="transmembrane region" description="Helical" evidence="1">
    <location>
        <begin position="63"/>
        <end position="87"/>
    </location>
</feature>
<organism evidence="2 3">
    <name type="scientific">Candidatus Blautia faecigallinarum</name>
    <dbReference type="NCBI Taxonomy" id="2838488"/>
    <lineage>
        <taxon>Bacteria</taxon>
        <taxon>Bacillati</taxon>
        <taxon>Bacillota</taxon>
        <taxon>Clostridia</taxon>
        <taxon>Lachnospirales</taxon>
        <taxon>Lachnospiraceae</taxon>
        <taxon>Blautia</taxon>
    </lineage>
</organism>
<feature type="transmembrane region" description="Helical" evidence="1">
    <location>
        <begin position="30"/>
        <end position="51"/>
    </location>
</feature>
<accession>A0A9D2DQU9</accession>
<protein>
    <recommendedName>
        <fullName evidence="4">YcxB-like protein domain-containing protein</fullName>
    </recommendedName>
</protein>
<reference evidence="2" key="1">
    <citation type="journal article" date="2021" name="PeerJ">
        <title>Extensive microbial diversity within the chicken gut microbiome revealed by metagenomics and culture.</title>
        <authorList>
            <person name="Gilroy R."/>
            <person name="Ravi A."/>
            <person name="Getino M."/>
            <person name="Pursley I."/>
            <person name="Horton D.L."/>
            <person name="Alikhan N.F."/>
            <person name="Baker D."/>
            <person name="Gharbi K."/>
            <person name="Hall N."/>
            <person name="Watson M."/>
            <person name="Adriaenssens E.M."/>
            <person name="Foster-Nyarko E."/>
            <person name="Jarju S."/>
            <person name="Secka A."/>
            <person name="Antonio M."/>
            <person name="Oren A."/>
            <person name="Chaudhuri R.R."/>
            <person name="La Ragione R."/>
            <person name="Hildebrand F."/>
            <person name="Pallen M.J."/>
        </authorList>
    </citation>
    <scope>NUCLEOTIDE SEQUENCE</scope>
    <source>
        <strain evidence="2">14324</strain>
    </source>
</reference>
<dbReference type="Proteomes" id="UP000824041">
    <property type="component" value="Unassembled WGS sequence"/>
</dbReference>
<gene>
    <name evidence="2" type="ORF">IAA21_00965</name>
</gene>
<keyword evidence="1" id="KW-1133">Transmembrane helix</keyword>
<sequence>MKKTEFKVHTIYAKDDLLKMEKVAYRKSRVIGLLITELVFLFYLGAVMWAVSLKDDRISSFPLISGGIGDVVVLVILAACMLALYFMPYYQRHKILKETPGGVLKANYYFYEKTFQYGWGDTFTSVGYVEIQELVNLSDAFYIKARDLSYWVKKSDFQVGNADSFLEFMKAKVKCKVKDKTSGR</sequence>
<keyword evidence="1" id="KW-0812">Transmembrane</keyword>
<evidence type="ECO:0008006" key="4">
    <source>
        <dbReference type="Google" id="ProtNLM"/>
    </source>
</evidence>
<comment type="caution">
    <text evidence="2">The sequence shown here is derived from an EMBL/GenBank/DDBJ whole genome shotgun (WGS) entry which is preliminary data.</text>
</comment>
<evidence type="ECO:0000256" key="1">
    <source>
        <dbReference type="SAM" id="Phobius"/>
    </source>
</evidence>
<name>A0A9D2DQU9_9FIRM</name>
<proteinExistence type="predicted"/>
<dbReference type="AlphaFoldDB" id="A0A9D2DQU9"/>
<evidence type="ECO:0000313" key="2">
    <source>
        <dbReference type="EMBL" id="HIZ21354.1"/>
    </source>
</evidence>
<reference evidence="2" key="2">
    <citation type="submission" date="2021-04" db="EMBL/GenBank/DDBJ databases">
        <authorList>
            <person name="Gilroy R."/>
        </authorList>
    </citation>
    <scope>NUCLEOTIDE SEQUENCE</scope>
    <source>
        <strain evidence="2">14324</strain>
    </source>
</reference>
<evidence type="ECO:0000313" key="3">
    <source>
        <dbReference type="Proteomes" id="UP000824041"/>
    </source>
</evidence>
<keyword evidence="1" id="KW-0472">Membrane</keyword>
<dbReference type="EMBL" id="DXBU01000015">
    <property type="protein sequence ID" value="HIZ21354.1"/>
    <property type="molecule type" value="Genomic_DNA"/>
</dbReference>